<keyword evidence="1" id="KW-0931">ER-Golgi transport</keyword>
<comment type="function">
    <text evidence="1">May play a role in anterograde transport of membrane proteins from the endoplasmic reticulum to the Golgi.</text>
</comment>
<feature type="region of interest" description="Disordered" evidence="2">
    <location>
        <begin position="128"/>
        <end position="158"/>
    </location>
</feature>
<protein>
    <recommendedName>
        <fullName evidence="1">Endoplasmic reticulum transmembrane protein</fullName>
    </recommendedName>
</protein>
<sequence>MIQILFALVLAEMALILSLLFRTPLRTLVIVGLDRSKQGRGPLVAKSVGGTVLVFFSSTLYGVFSVQKRLTEAGFVNPTDEVLMAHRLLEASLIGFSLFLVLIIDRLHCYIKELNLLRKFNEEVKNVKNDSEQRKNADAEMKTTEIKQPKLQKLKSEE</sequence>
<dbReference type="Gramene" id="VVA22823">
    <property type="protein sequence ID" value="VVA22823"/>
    <property type="gene ID" value="Prudul26B025748"/>
</dbReference>
<gene>
    <name evidence="3" type="ORF">ALMOND_2B025748</name>
</gene>
<dbReference type="GO" id="GO:0006888">
    <property type="term" value="P:endoplasmic reticulum to Golgi vesicle-mediated transport"/>
    <property type="evidence" value="ECO:0007669"/>
    <property type="project" value="UniProtKB-UniRule"/>
</dbReference>
<keyword evidence="1" id="KW-0472">Membrane</keyword>
<dbReference type="GO" id="GO:0070973">
    <property type="term" value="P:protein localization to endoplasmic reticulum exit site"/>
    <property type="evidence" value="ECO:0007669"/>
    <property type="project" value="UniProtKB-UniRule"/>
</dbReference>
<keyword evidence="3" id="KW-0675">Receptor</keyword>
<name>A0A5E4F4B4_PRUDU</name>
<feature type="transmembrane region" description="Helical" evidence="1">
    <location>
        <begin position="6"/>
        <end position="22"/>
    </location>
</feature>
<reference evidence="4" key="1">
    <citation type="journal article" date="2020" name="Plant J.">
        <title>Transposons played a major role in the diversification between the closely related almond and peach genomes: results from the almond genome sequence.</title>
        <authorList>
            <person name="Alioto T."/>
            <person name="Alexiou K.G."/>
            <person name="Bardil A."/>
            <person name="Barteri F."/>
            <person name="Castanera R."/>
            <person name="Cruz F."/>
            <person name="Dhingra A."/>
            <person name="Duval H."/>
            <person name="Fernandez I Marti A."/>
            <person name="Frias L."/>
            <person name="Galan B."/>
            <person name="Garcia J.L."/>
            <person name="Howad W."/>
            <person name="Gomez-Garrido J."/>
            <person name="Gut M."/>
            <person name="Julca I."/>
            <person name="Morata J."/>
            <person name="Puigdomenech P."/>
            <person name="Ribeca P."/>
            <person name="Rubio Cabetas M.J."/>
            <person name="Vlasova A."/>
            <person name="Wirthensohn M."/>
            <person name="Garcia-Mas J."/>
            <person name="Gabaldon T."/>
            <person name="Casacuberta J.M."/>
            <person name="Arus P."/>
        </authorList>
    </citation>
    <scope>NUCLEOTIDE SEQUENCE [LARGE SCALE GENOMIC DNA]</scope>
    <source>
        <strain evidence="4">cv. Texas</strain>
    </source>
</reference>
<comment type="similarity">
    <text evidence="1">Belongs to the BCAP29/BCAP31 family.</text>
</comment>
<dbReference type="InParanoid" id="A0A5E4F4B4"/>
<keyword evidence="1" id="KW-0812">Transmembrane</keyword>
<keyword evidence="1" id="KW-0813">Transport</keyword>
<keyword evidence="1" id="KW-1133">Transmembrane helix</keyword>
<dbReference type="EMBL" id="CABIKO010000064">
    <property type="protein sequence ID" value="VVA22823.1"/>
    <property type="molecule type" value="Genomic_DNA"/>
</dbReference>
<feature type="transmembrane region" description="Helical" evidence="1">
    <location>
        <begin position="84"/>
        <end position="104"/>
    </location>
</feature>
<evidence type="ECO:0000256" key="2">
    <source>
        <dbReference type="SAM" id="MobiDB-lite"/>
    </source>
</evidence>
<dbReference type="Proteomes" id="UP000327085">
    <property type="component" value="Chromosome 4"/>
</dbReference>
<keyword evidence="1" id="KW-0256">Endoplasmic reticulum</keyword>
<dbReference type="AlphaFoldDB" id="A0A5E4F4B4"/>
<organism evidence="3 4">
    <name type="scientific">Prunus dulcis</name>
    <name type="common">Almond</name>
    <name type="synonym">Amygdalus dulcis</name>
    <dbReference type="NCBI Taxonomy" id="3755"/>
    <lineage>
        <taxon>Eukaryota</taxon>
        <taxon>Viridiplantae</taxon>
        <taxon>Streptophyta</taxon>
        <taxon>Embryophyta</taxon>
        <taxon>Tracheophyta</taxon>
        <taxon>Spermatophyta</taxon>
        <taxon>Magnoliopsida</taxon>
        <taxon>eudicotyledons</taxon>
        <taxon>Gunneridae</taxon>
        <taxon>Pentapetalae</taxon>
        <taxon>rosids</taxon>
        <taxon>fabids</taxon>
        <taxon>Rosales</taxon>
        <taxon>Rosaceae</taxon>
        <taxon>Amygdaloideae</taxon>
        <taxon>Amygdaleae</taxon>
        <taxon>Prunus</taxon>
    </lineage>
</organism>
<dbReference type="InterPro" id="IPR008417">
    <property type="entry name" value="BAP29/BAP31"/>
</dbReference>
<accession>A0A5E4F4B4</accession>
<dbReference type="PANTHER" id="PTHR12701">
    <property type="entry name" value="BCR-ASSOCIATED PROTEIN, BAP"/>
    <property type="match status" value="1"/>
</dbReference>
<dbReference type="PANTHER" id="PTHR12701:SF42">
    <property type="entry name" value="ENDOPLASMIC RETICULUM TRANSMEMBRANE PROTEIN"/>
    <property type="match status" value="1"/>
</dbReference>
<proteinExistence type="inferred from homology"/>
<feature type="transmembrane region" description="Helical" evidence="1">
    <location>
        <begin position="43"/>
        <end position="64"/>
    </location>
</feature>
<evidence type="ECO:0000313" key="3">
    <source>
        <dbReference type="EMBL" id="VVA22823.1"/>
    </source>
</evidence>
<comment type="subcellular location">
    <subcellularLocation>
        <location evidence="1">Endoplasmic reticulum membrane</location>
        <topology evidence="1">Multi-pass membrane protein</topology>
    </subcellularLocation>
</comment>
<keyword evidence="1" id="KW-0653">Protein transport</keyword>
<evidence type="ECO:0000313" key="4">
    <source>
        <dbReference type="Proteomes" id="UP000327085"/>
    </source>
</evidence>
<dbReference type="OMA" id="KASMWFA"/>
<dbReference type="GO" id="GO:0005789">
    <property type="term" value="C:endoplasmic reticulum membrane"/>
    <property type="evidence" value="ECO:0007669"/>
    <property type="project" value="UniProtKB-SubCell"/>
</dbReference>
<evidence type="ECO:0000256" key="1">
    <source>
        <dbReference type="RuleBase" id="RU367026"/>
    </source>
</evidence>
<dbReference type="GO" id="GO:0006886">
    <property type="term" value="P:intracellular protein transport"/>
    <property type="evidence" value="ECO:0007669"/>
    <property type="project" value="UniProtKB-UniRule"/>
</dbReference>